<keyword evidence="8" id="KW-0732">Signal</keyword>
<reference evidence="11" key="1">
    <citation type="journal article" date="2019" name="Int. J. Syst. Evol. Microbiol.">
        <title>The Global Catalogue of Microorganisms (GCM) 10K type strain sequencing project: providing services to taxonomists for standard genome sequencing and annotation.</title>
        <authorList>
            <consortium name="The Broad Institute Genomics Platform"/>
            <consortium name="The Broad Institute Genome Sequencing Center for Infectious Disease"/>
            <person name="Wu L."/>
            <person name="Ma J."/>
        </authorList>
    </citation>
    <scope>NUCLEOTIDE SEQUENCE [LARGE SCALE GENOMIC DNA]</scope>
    <source>
        <strain evidence="11">CGMCC 1.15180</strain>
    </source>
</reference>
<accession>A0ABW4VH34</accession>
<evidence type="ECO:0000259" key="9">
    <source>
        <dbReference type="Pfam" id="PF07715"/>
    </source>
</evidence>
<evidence type="ECO:0000256" key="5">
    <source>
        <dbReference type="ARBA" id="ARBA00023136"/>
    </source>
</evidence>
<dbReference type="Gene3D" id="2.60.40.1120">
    <property type="entry name" value="Carboxypeptidase-like, regulatory domain"/>
    <property type="match status" value="1"/>
</dbReference>
<name>A0ABW4VH34_9BACT</name>
<dbReference type="SUPFAM" id="SSF49464">
    <property type="entry name" value="Carboxypeptidase regulatory domain-like"/>
    <property type="match status" value="1"/>
</dbReference>
<dbReference type="InterPro" id="IPR008969">
    <property type="entry name" value="CarboxyPept-like_regulatory"/>
</dbReference>
<sequence length="1069" mass="121228">MNKHLPLLMLLILCLATKVKAQERIVNGTVRTTENGSALPGAVIKVMDSSKGTVSDANGSFTIGLPDGEHVLVFSYMGFETYQVKIRIPDHKDPIEVVLNSEGMALEAVEIVSTGYQSLPRERATGSFVQLDEELLNRRISTNFLERLEDITPGLIFNRAGPGGDNISIRGRSTISAASQPLIVIDNFPYDGPLENINPNDIESITVLRDAAAASIWGARAGNGVIVVTTKKGSYGQQAKISFNMNTTVGQRPDPNHVPIMSISDFIDMERYLFGNGYYAATERNVNKAPLTPVVELLIAERDGLISEDEANKRIDEYRQFDYRDQQRKYLYRENVNQQYAISMSGGGERQRYQLSLGYDSNLENLVGNSSNRLTIQAGNTYALLKGKAEFSTNIHYTETMNKMSGINPSSIRMSSSIPMYPYARLADEQGNALPLTTDFRQGFKNQAFQDGLYNWDYRPLDEINARDISAKTQEYRINTGFNYKITPNLKADVMYQYINRNLQNREHYLESSYYVRDLVNTFTQVQPDGTFLYPLPQGEILERSDRYAVDHHARVQMNYSNSWKEKHRLDAIGGWEIRKSDSGLALSRLYGYDHDYTTNVRVDYTTRFPRYFNPSSLSQILYRNGVSEFFDRAISYYTNIGYSFDNRFNISASARRDMSNLFGVRTNQKGVPLWSAGASWNLSNEAFYNFDFIPYLKFRTTYGYNGNIDRSLTAFTTARVFGNSFVTGLPYSRVENPPNPDLRWERIGIFNLALDFETRNSLIGGSVEYFVKNGIDLIGTTPFPPSTGITEFRGNTASTQARGWDMSLNINLIKGKQVNWSSNILASFISEKVTGYEMRAPVSSYIREGALSTIPLEGKPLFAIYAYEWGGLDPGNGDPLGYLDGELSNNWSAIMNSVTIEDINYIGPIRPTKFGALRNNFTYKGLNLSFNISYRLGYYFRRPSVNYNNVYTGLGTHGDYHFRWQNPGDELRTQVPSMPETRNIQRDNFYNLSEALVERGDHIRFQDINVSYVFEKGDFPRLPVQRVQLYTYVNNIGILWKATKEVPDPDFRIQPALRSFSLGLRVDL</sequence>
<evidence type="ECO:0000313" key="11">
    <source>
        <dbReference type="Proteomes" id="UP001597361"/>
    </source>
</evidence>
<evidence type="ECO:0000256" key="6">
    <source>
        <dbReference type="ARBA" id="ARBA00023237"/>
    </source>
</evidence>
<comment type="subcellular location">
    <subcellularLocation>
        <location evidence="1 7">Cell outer membrane</location>
        <topology evidence="1 7">Multi-pass membrane protein</topology>
    </subcellularLocation>
</comment>
<evidence type="ECO:0000256" key="8">
    <source>
        <dbReference type="SAM" id="SignalP"/>
    </source>
</evidence>
<dbReference type="Gene3D" id="2.170.130.10">
    <property type="entry name" value="TonB-dependent receptor, plug domain"/>
    <property type="match status" value="1"/>
</dbReference>
<dbReference type="Gene3D" id="2.40.170.20">
    <property type="entry name" value="TonB-dependent receptor, beta-barrel domain"/>
    <property type="match status" value="1"/>
</dbReference>
<dbReference type="SUPFAM" id="SSF56935">
    <property type="entry name" value="Porins"/>
    <property type="match status" value="1"/>
</dbReference>
<dbReference type="NCBIfam" id="TIGR04056">
    <property type="entry name" value="OMP_RagA_SusC"/>
    <property type="match status" value="1"/>
</dbReference>
<keyword evidence="11" id="KW-1185">Reference proteome</keyword>
<dbReference type="InterPro" id="IPR039426">
    <property type="entry name" value="TonB-dep_rcpt-like"/>
</dbReference>
<keyword evidence="2 7" id="KW-0813">Transport</keyword>
<feature type="domain" description="TonB-dependent receptor plug" evidence="9">
    <location>
        <begin position="123"/>
        <end position="225"/>
    </location>
</feature>
<keyword evidence="6 7" id="KW-0998">Cell outer membrane</keyword>
<dbReference type="PROSITE" id="PS52016">
    <property type="entry name" value="TONB_DEPENDENT_REC_3"/>
    <property type="match status" value="1"/>
</dbReference>
<dbReference type="InterPro" id="IPR036942">
    <property type="entry name" value="Beta-barrel_TonB_sf"/>
</dbReference>
<evidence type="ECO:0000256" key="3">
    <source>
        <dbReference type="ARBA" id="ARBA00022452"/>
    </source>
</evidence>
<evidence type="ECO:0000313" key="10">
    <source>
        <dbReference type="EMBL" id="MFD2033999.1"/>
    </source>
</evidence>
<keyword evidence="3 7" id="KW-1134">Transmembrane beta strand</keyword>
<dbReference type="InterPro" id="IPR023996">
    <property type="entry name" value="TonB-dep_OMP_SusC/RagA"/>
</dbReference>
<protein>
    <submittedName>
        <fullName evidence="10">SusC/RagA family TonB-linked outer membrane protein</fullName>
    </submittedName>
</protein>
<comment type="similarity">
    <text evidence="7">Belongs to the TonB-dependent receptor family.</text>
</comment>
<evidence type="ECO:0000256" key="4">
    <source>
        <dbReference type="ARBA" id="ARBA00022692"/>
    </source>
</evidence>
<evidence type="ECO:0000256" key="1">
    <source>
        <dbReference type="ARBA" id="ARBA00004571"/>
    </source>
</evidence>
<dbReference type="RefSeq" id="WP_376883803.1">
    <property type="nucleotide sequence ID" value="NZ_JBHUHR010000015.1"/>
</dbReference>
<evidence type="ECO:0000256" key="7">
    <source>
        <dbReference type="PROSITE-ProRule" id="PRU01360"/>
    </source>
</evidence>
<keyword evidence="5 7" id="KW-0472">Membrane</keyword>
<comment type="caution">
    <text evidence="10">The sequence shown here is derived from an EMBL/GenBank/DDBJ whole genome shotgun (WGS) entry which is preliminary data.</text>
</comment>
<dbReference type="EMBL" id="JBHUHR010000015">
    <property type="protein sequence ID" value="MFD2033999.1"/>
    <property type="molecule type" value="Genomic_DNA"/>
</dbReference>
<feature type="chain" id="PRO_5047344656" evidence="8">
    <location>
        <begin position="22"/>
        <end position="1069"/>
    </location>
</feature>
<dbReference type="InterPro" id="IPR012910">
    <property type="entry name" value="Plug_dom"/>
</dbReference>
<dbReference type="InterPro" id="IPR037066">
    <property type="entry name" value="Plug_dom_sf"/>
</dbReference>
<proteinExistence type="inferred from homology"/>
<dbReference type="Proteomes" id="UP001597361">
    <property type="component" value="Unassembled WGS sequence"/>
</dbReference>
<feature type="signal peptide" evidence="8">
    <location>
        <begin position="1"/>
        <end position="21"/>
    </location>
</feature>
<dbReference type="Pfam" id="PF13715">
    <property type="entry name" value="CarbopepD_reg_2"/>
    <property type="match status" value="1"/>
</dbReference>
<gene>
    <name evidence="10" type="ORF">ACFSKL_04305</name>
</gene>
<evidence type="ECO:0000256" key="2">
    <source>
        <dbReference type="ARBA" id="ARBA00022448"/>
    </source>
</evidence>
<organism evidence="10 11">
    <name type="scientific">Belliella marina</name>
    <dbReference type="NCBI Taxonomy" id="1644146"/>
    <lineage>
        <taxon>Bacteria</taxon>
        <taxon>Pseudomonadati</taxon>
        <taxon>Bacteroidota</taxon>
        <taxon>Cytophagia</taxon>
        <taxon>Cytophagales</taxon>
        <taxon>Cyclobacteriaceae</taxon>
        <taxon>Belliella</taxon>
    </lineage>
</organism>
<keyword evidence="4 7" id="KW-0812">Transmembrane</keyword>
<dbReference type="Pfam" id="PF07715">
    <property type="entry name" value="Plug"/>
    <property type="match status" value="1"/>
</dbReference>
<dbReference type="NCBIfam" id="TIGR04057">
    <property type="entry name" value="SusC_RagA_signa"/>
    <property type="match status" value="1"/>
</dbReference>
<dbReference type="InterPro" id="IPR023997">
    <property type="entry name" value="TonB-dep_OMP_SusC/RagA_CS"/>
</dbReference>